<dbReference type="Proteomes" id="UP000730482">
    <property type="component" value="Unassembled WGS sequence"/>
</dbReference>
<dbReference type="InterPro" id="IPR014030">
    <property type="entry name" value="Ketoacyl_synth_N"/>
</dbReference>
<evidence type="ECO:0000259" key="4">
    <source>
        <dbReference type="PROSITE" id="PS52004"/>
    </source>
</evidence>
<evidence type="ECO:0000256" key="2">
    <source>
        <dbReference type="ARBA" id="ARBA00022679"/>
    </source>
</evidence>
<dbReference type="Pfam" id="PF02801">
    <property type="entry name" value="Ketoacyl-synt_C"/>
    <property type="match status" value="1"/>
</dbReference>
<dbReference type="InterPro" id="IPR014031">
    <property type="entry name" value="Ketoacyl_synth_C"/>
</dbReference>
<evidence type="ECO:0000256" key="3">
    <source>
        <dbReference type="RuleBase" id="RU003694"/>
    </source>
</evidence>
<evidence type="ECO:0000313" key="6">
    <source>
        <dbReference type="Proteomes" id="UP000730482"/>
    </source>
</evidence>
<dbReference type="SMART" id="SM00825">
    <property type="entry name" value="PKS_KS"/>
    <property type="match status" value="1"/>
</dbReference>
<dbReference type="CDD" id="cd00834">
    <property type="entry name" value="KAS_I_II"/>
    <property type="match status" value="1"/>
</dbReference>
<comment type="similarity">
    <text evidence="1 3">Belongs to the thiolase-like superfamily. Beta-ketoacyl-ACP synthases family.</text>
</comment>
<protein>
    <submittedName>
        <fullName evidence="5">Beta-ketoacyl-[acyl-carrier-protein] synthase family protein</fullName>
    </submittedName>
</protein>
<organism evidence="5 6">
    <name type="scientific">Catenulispora pinistramenti</name>
    <dbReference type="NCBI Taxonomy" id="2705254"/>
    <lineage>
        <taxon>Bacteria</taxon>
        <taxon>Bacillati</taxon>
        <taxon>Actinomycetota</taxon>
        <taxon>Actinomycetes</taxon>
        <taxon>Catenulisporales</taxon>
        <taxon>Catenulisporaceae</taxon>
        <taxon>Catenulispora</taxon>
    </lineage>
</organism>
<dbReference type="PANTHER" id="PTHR11712:SF347">
    <property type="entry name" value="BETA KETOACYL-ACYL CARRIER PROTEIN SYNTHASE"/>
    <property type="match status" value="1"/>
</dbReference>
<dbReference type="EMBL" id="JAAFYZ010000007">
    <property type="protein sequence ID" value="MBS2545915.1"/>
    <property type="molecule type" value="Genomic_DNA"/>
</dbReference>
<dbReference type="PANTHER" id="PTHR11712">
    <property type="entry name" value="POLYKETIDE SYNTHASE-RELATED"/>
    <property type="match status" value="1"/>
</dbReference>
<dbReference type="InterPro" id="IPR018201">
    <property type="entry name" value="Ketoacyl_synth_AS"/>
</dbReference>
<dbReference type="InterPro" id="IPR016039">
    <property type="entry name" value="Thiolase-like"/>
</dbReference>
<dbReference type="SUPFAM" id="SSF53901">
    <property type="entry name" value="Thiolase-like"/>
    <property type="match status" value="2"/>
</dbReference>
<evidence type="ECO:0000256" key="1">
    <source>
        <dbReference type="ARBA" id="ARBA00008467"/>
    </source>
</evidence>
<evidence type="ECO:0000313" key="5">
    <source>
        <dbReference type="EMBL" id="MBS2545915.1"/>
    </source>
</evidence>
<dbReference type="NCBIfam" id="NF005589">
    <property type="entry name" value="PRK07314.1"/>
    <property type="match status" value="1"/>
</dbReference>
<dbReference type="Gene3D" id="3.40.47.10">
    <property type="match status" value="1"/>
</dbReference>
<keyword evidence="6" id="KW-1185">Reference proteome</keyword>
<sequence>MADSIGGGGATTSANTAVVTGIGLVTPAGIGVSENWKRVVAGIPTAAIHAELADCALSMACCVPDFPPGTPGLRRGWQFDPFTQFAVTAAHEALTRAGLDPDAWPDSSRVAVVLGSGSGGAATMEEQIVRMRRGGPNRVSPLTLPMGLANMAAGQIAIEFGAQGPCLAPSTACASGATAIGIGRDLLRTGAADIVIAGGADACITPMYISALFRMGALSRRTDDAGTASRPFDVDRDGMLLAEGAGVLILESEEHARQRGARPLARIAGFGASADAHHVTSPHPEGRGAKLAMRNALADAGLGAGDVDYVNAHGTSTPLNDSVEAKAIHAVLGPDVAVSSTKGVTGHPLGAAGAIEAAYAVLAILDGVIPPTANLTRPDPVMAVDLVHTGARYGPVDVVMSNSFGFGGQNATLLITA</sequence>
<feature type="domain" description="Ketosynthase family 3 (KS3)" evidence="4">
    <location>
        <begin position="14"/>
        <end position="417"/>
    </location>
</feature>
<dbReference type="PROSITE" id="PS00606">
    <property type="entry name" value="KS3_1"/>
    <property type="match status" value="1"/>
</dbReference>
<comment type="caution">
    <text evidence="5">The sequence shown here is derived from an EMBL/GenBank/DDBJ whole genome shotgun (WGS) entry which is preliminary data.</text>
</comment>
<dbReference type="PROSITE" id="PS52004">
    <property type="entry name" value="KS3_2"/>
    <property type="match status" value="1"/>
</dbReference>
<dbReference type="RefSeq" id="WP_212007568.1">
    <property type="nucleotide sequence ID" value="NZ_JAAFYZ010000007.1"/>
</dbReference>
<accession>A0ABS5KJ39</accession>
<dbReference type="Pfam" id="PF00109">
    <property type="entry name" value="ketoacyl-synt"/>
    <property type="match status" value="1"/>
</dbReference>
<proteinExistence type="inferred from homology"/>
<keyword evidence="2 3" id="KW-0808">Transferase</keyword>
<dbReference type="InterPro" id="IPR000794">
    <property type="entry name" value="Beta-ketoacyl_synthase"/>
</dbReference>
<name>A0ABS5KJ39_9ACTN</name>
<reference evidence="5 6" key="1">
    <citation type="submission" date="2020-02" db="EMBL/GenBank/DDBJ databases">
        <title>Acidophilic actinobacteria isolated from forest soil.</title>
        <authorList>
            <person name="Golinska P."/>
        </authorList>
    </citation>
    <scope>NUCLEOTIDE SEQUENCE [LARGE SCALE GENOMIC DNA]</scope>
    <source>
        <strain evidence="5 6">NL8</strain>
    </source>
</reference>
<dbReference type="InterPro" id="IPR020841">
    <property type="entry name" value="PKS_Beta-ketoAc_synthase_dom"/>
</dbReference>
<gene>
    <name evidence="5" type="ORF">KGQ19_03440</name>
</gene>